<comment type="caution">
    <text evidence="1">The sequence shown here is derived from an EMBL/GenBank/DDBJ whole genome shotgun (WGS) entry which is preliminary data.</text>
</comment>
<evidence type="ECO:0000313" key="1">
    <source>
        <dbReference type="EMBL" id="KAF5202590.1"/>
    </source>
</evidence>
<accession>A0A7J6X1J9</accession>
<dbReference type="AlphaFoldDB" id="A0A7J6X1J9"/>
<dbReference type="OrthoDB" id="40334at2759"/>
<name>A0A7J6X1J9_THATH</name>
<gene>
    <name evidence="1" type="ORF">FRX31_007823</name>
</gene>
<keyword evidence="2" id="KW-1185">Reference proteome</keyword>
<organism evidence="1 2">
    <name type="scientific">Thalictrum thalictroides</name>
    <name type="common">Rue-anemone</name>
    <name type="synonym">Anemone thalictroides</name>
    <dbReference type="NCBI Taxonomy" id="46969"/>
    <lineage>
        <taxon>Eukaryota</taxon>
        <taxon>Viridiplantae</taxon>
        <taxon>Streptophyta</taxon>
        <taxon>Embryophyta</taxon>
        <taxon>Tracheophyta</taxon>
        <taxon>Spermatophyta</taxon>
        <taxon>Magnoliopsida</taxon>
        <taxon>Ranunculales</taxon>
        <taxon>Ranunculaceae</taxon>
        <taxon>Thalictroideae</taxon>
        <taxon>Thalictrum</taxon>
    </lineage>
</organism>
<protein>
    <submittedName>
        <fullName evidence="1">Uncharacterized protein</fullName>
    </submittedName>
</protein>
<dbReference type="Proteomes" id="UP000554482">
    <property type="component" value="Unassembled WGS sequence"/>
</dbReference>
<sequence length="193" mass="21860">MQYGDKLESFGKSLPELLNVDTLVLSSEFGIKRGHIAHFTDRSSACGIPSPSHQCSFCKEKINLSFPCVSRRDLLSVNSRRMQSTRSHLKSSLSIDEPHKLFISDMKIKDRHIYKGIVAVEPAEPRLCGCIQPPPIVDDVSPYSAIENISVQKLTPEYKIRMERLVKTKTPPMKASGLWRDKPAILLCIRRPW</sequence>
<evidence type="ECO:0000313" key="2">
    <source>
        <dbReference type="Proteomes" id="UP000554482"/>
    </source>
</evidence>
<reference evidence="1 2" key="1">
    <citation type="submission" date="2020-06" db="EMBL/GenBank/DDBJ databases">
        <title>Transcriptomic and genomic resources for Thalictrum thalictroides and T. hernandezii: Facilitating candidate gene discovery in an emerging model plant lineage.</title>
        <authorList>
            <person name="Arias T."/>
            <person name="Riano-Pachon D.M."/>
            <person name="Di Stilio V.S."/>
        </authorList>
    </citation>
    <scope>NUCLEOTIDE SEQUENCE [LARGE SCALE GENOMIC DNA]</scope>
    <source>
        <strain evidence="2">cv. WT478/WT964</strain>
        <tissue evidence="1">Leaves</tissue>
    </source>
</reference>
<dbReference type="EMBL" id="JABWDY010007889">
    <property type="protein sequence ID" value="KAF5202590.1"/>
    <property type="molecule type" value="Genomic_DNA"/>
</dbReference>
<proteinExistence type="predicted"/>